<keyword evidence="10 14" id="KW-0949">S-adenosyl-L-methionine</keyword>
<keyword evidence="11 14" id="KW-0819">tRNA processing</keyword>
<keyword evidence="16" id="KW-1185">Reference proteome</keyword>
<proteinExistence type="inferred from homology"/>
<evidence type="ECO:0000256" key="4">
    <source>
        <dbReference type="ARBA" id="ARBA00011738"/>
    </source>
</evidence>
<evidence type="ECO:0000313" key="16">
    <source>
        <dbReference type="Proteomes" id="UP000730161"/>
    </source>
</evidence>
<evidence type="ECO:0000256" key="7">
    <source>
        <dbReference type="ARBA" id="ARBA00022490"/>
    </source>
</evidence>
<protein>
    <recommendedName>
        <fullName evidence="6 14">tRNA (cytidine(56)-2'-O)-methyltransferase</fullName>
        <ecNumber evidence="5 14">2.1.1.206</ecNumber>
    </recommendedName>
    <alternativeName>
        <fullName evidence="12 14">tRNA ribose 2'-O-methyltransferase aTrm56</fullName>
    </alternativeName>
</protein>
<accession>A0A8J7W8J4</accession>
<dbReference type="RefSeq" id="WP_211530089.1">
    <property type="nucleotide sequence ID" value="NZ_JWHL01000002.1"/>
</dbReference>
<evidence type="ECO:0000256" key="14">
    <source>
        <dbReference type="HAMAP-Rule" id="MF_00077"/>
    </source>
</evidence>
<keyword evidence="7 14" id="KW-0963">Cytoplasm</keyword>
<dbReference type="PANTHER" id="PTHR42197:SF1">
    <property type="entry name" value="TRNA (CYTIDINE(56)-2'-O)-METHYLTRANSFERASE"/>
    <property type="match status" value="1"/>
</dbReference>
<dbReference type="InterPro" id="IPR029028">
    <property type="entry name" value="Alpha/beta_knot_MTases"/>
</dbReference>
<evidence type="ECO:0000256" key="10">
    <source>
        <dbReference type="ARBA" id="ARBA00022691"/>
    </source>
</evidence>
<evidence type="ECO:0000256" key="6">
    <source>
        <dbReference type="ARBA" id="ARBA00013709"/>
    </source>
</evidence>
<evidence type="ECO:0000256" key="8">
    <source>
        <dbReference type="ARBA" id="ARBA00022603"/>
    </source>
</evidence>
<dbReference type="CDD" id="cd18083">
    <property type="entry name" value="aTrm56-like"/>
    <property type="match status" value="1"/>
</dbReference>
<dbReference type="PANTHER" id="PTHR42197">
    <property type="entry name" value="TRNA (CYTIDINE(56)-2'-O)-METHYLTRANSFERASE"/>
    <property type="match status" value="1"/>
</dbReference>
<dbReference type="Proteomes" id="UP000730161">
    <property type="component" value="Unassembled WGS sequence"/>
</dbReference>
<keyword evidence="9 14" id="KW-0808">Transferase</keyword>
<evidence type="ECO:0000256" key="3">
    <source>
        <dbReference type="ARBA" id="ARBA00010324"/>
    </source>
</evidence>
<feature type="binding site" evidence="14">
    <location>
        <begin position="109"/>
        <end position="113"/>
    </location>
    <ligand>
        <name>S-adenosyl-L-methionine</name>
        <dbReference type="ChEBI" id="CHEBI:59789"/>
    </ligand>
</feature>
<evidence type="ECO:0000313" key="15">
    <source>
        <dbReference type="EMBL" id="MBR1368300.1"/>
    </source>
</evidence>
<comment type="subunit">
    <text evidence="4 14">Homodimer.</text>
</comment>
<dbReference type="InterPro" id="IPR002845">
    <property type="entry name" value="tRNA_mtfrase_aTrm56"/>
</dbReference>
<dbReference type="NCBIfam" id="NF003048">
    <property type="entry name" value="PRK03958.1"/>
    <property type="match status" value="1"/>
</dbReference>
<dbReference type="SUPFAM" id="SSF75217">
    <property type="entry name" value="alpha/beta knot"/>
    <property type="match status" value="1"/>
</dbReference>
<comment type="caution">
    <text evidence="15">The sequence shown here is derived from an EMBL/GenBank/DDBJ whole genome shotgun (WGS) entry which is preliminary data.</text>
</comment>
<dbReference type="EC" id="2.1.1.206" evidence="5 14"/>
<evidence type="ECO:0000256" key="2">
    <source>
        <dbReference type="ARBA" id="ARBA00004496"/>
    </source>
</evidence>
<dbReference type="OrthoDB" id="14397at2157"/>
<gene>
    <name evidence="15" type="ORF">RJ53_01820</name>
</gene>
<comment type="function">
    <text evidence="1 14">Specifically catalyzes the AdoMet-dependent 2'-O-ribose methylation of cytidine at position 56 in tRNAs.</text>
</comment>
<reference evidence="15" key="1">
    <citation type="submission" date="2014-12" db="EMBL/GenBank/DDBJ databases">
        <authorList>
            <person name="Huang H.-H."/>
            <person name="Chen S.-C."/>
            <person name="Lai M.-C."/>
        </authorList>
    </citation>
    <scope>NUCLEOTIDE SEQUENCE</scope>
    <source>
        <strain evidence="15">K1F9705b</strain>
    </source>
</reference>
<dbReference type="PIRSF" id="PIRSF016123">
    <property type="entry name" value="UCP016123"/>
    <property type="match status" value="1"/>
</dbReference>
<dbReference type="Pfam" id="PF01994">
    <property type="entry name" value="Trm56"/>
    <property type="match status" value="1"/>
</dbReference>
<evidence type="ECO:0000256" key="5">
    <source>
        <dbReference type="ARBA" id="ARBA00012624"/>
    </source>
</evidence>
<dbReference type="InterPro" id="IPR029026">
    <property type="entry name" value="tRNA_m1G_MTases_N"/>
</dbReference>
<dbReference type="EMBL" id="JWHL01000002">
    <property type="protein sequence ID" value="MBR1368300.1"/>
    <property type="molecule type" value="Genomic_DNA"/>
</dbReference>
<dbReference type="HAMAP" id="MF_00077">
    <property type="entry name" value="tRNA_methyltr_aTrm56"/>
    <property type="match status" value="1"/>
</dbReference>
<keyword evidence="8 14" id="KW-0489">Methyltransferase</keyword>
<feature type="binding site" evidence="14">
    <location>
        <position position="84"/>
    </location>
    <ligand>
        <name>S-adenosyl-L-methionine</name>
        <dbReference type="ChEBI" id="CHEBI:59789"/>
    </ligand>
</feature>
<organism evidence="15 16">
    <name type="scientific">Methanocalculus chunghsingensis</name>
    <dbReference type="NCBI Taxonomy" id="156457"/>
    <lineage>
        <taxon>Archaea</taxon>
        <taxon>Methanobacteriati</taxon>
        <taxon>Methanobacteriota</taxon>
        <taxon>Stenosarchaea group</taxon>
        <taxon>Methanomicrobia</taxon>
        <taxon>Methanomicrobiales</taxon>
        <taxon>Methanocalculaceae</taxon>
        <taxon>Methanocalculus</taxon>
    </lineage>
</organism>
<sequence length="174" mass="19253">MIETYILRIGHRHDRDQRVTTHVGLTGRALGAKGMYLAADDRGVVESIKSVARRFGGDYHIEDGVQWRQCIREFQESGGTVVHLTMYGLRIQDVIGGIRAASKVLVIVGAEKVPGEIYGLADYNVGVTNQPHSEIAGLAVFLDQLYEGKELECEFPDADIRVIPCERGKNTVEL</sequence>
<evidence type="ECO:0000256" key="1">
    <source>
        <dbReference type="ARBA" id="ARBA00003959"/>
    </source>
</evidence>
<dbReference type="GO" id="GO:0005737">
    <property type="term" value="C:cytoplasm"/>
    <property type="evidence" value="ECO:0007669"/>
    <property type="project" value="UniProtKB-SubCell"/>
</dbReference>
<comment type="caution">
    <text evidence="14">Lacks conserved residue(s) required for the propagation of feature annotation.</text>
</comment>
<comment type="subcellular location">
    <subcellularLocation>
        <location evidence="2 14">Cytoplasm</location>
    </subcellularLocation>
</comment>
<dbReference type="GO" id="GO:0106059">
    <property type="term" value="F:tRNA (cytidine(56)-2'-O)-methyltransferase activity"/>
    <property type="evidence" value="ECO:0007669"/>
    <property type="project" value="UniProtKB-EC"/>
</dbReference>
<evidence type="ECO:0000256" key="13">
    <source>
        <dbReference type="ARBA" id="ARBA00047792"/>
    </source>
</evidence>
<dbReference type="AlphaFoldDB" id="A0A8J7W8J4"/>
<comment type="similarity">
    <text evidence="3 14">Belongs to the aTrm56 family.</text>
</comment>
<comment type="catalytic activity">
    <reaction evidence="13 14">
        <text>cytidine(56) in tRNA + S-adenosyl-L-methionine = 2'-O-methylcytidine(56) in tRNA + S-adenosyl-L-homocysteine + H(+)</text>
        <dbReference type="Rhea" id="RHEA:42968"/>
        <dbReference type="Rhea" id="RHEA-COMP:10308"/>
        <dbReference type="Rhea" id="RHEA-COMP:10309"/>
        <dbReference type="ChEBI" id="CHEBI:15378"/>
        <dbReference type="ChEBI" id="CHEBI:57856"/>
        <dbReference type="ChEBI" id="CHEBI:59789"/>
        <dbReference type="ChEBI" id="CHEBI:74495"/>
        <dbReference type="ChEBI" id="CHEBI:82748"/>
        <dbReference type="EC" id="2.1.1.206"/>
    </reaction>
</comment>
<dbReference type="Gene3D" id="3.40.1280.10">
    <property type="match status" value="1"/>
</dbReference>
<name>A0A8J7W8J4_9EURY</name>
<evidence type="ECO:0000256" key="12">
    <source>
        <dbReference type="ARBA" id="ARBA00029826"/>
    </source>
</evidence>
<evidence type="ECO:0000256" key="9">
    <source>
        <dbReference type="ARBA" id="ARBA00022679"/>
    </source>
</evidence>
<dbReference type="GO" id="GO:0002128">
    <property type="term" value="P:tRNA nucleoside ribose methylation"/>
    <property type="evidence" value="ECO:0007669"/>
    <property type="project" value="UniProtKB-UniRule"/>
</dbReference>
<evidence type="ECO:0000256" key="11">
    <source>
        <dbReference type="ARBA" id="ARBA00022694"/>
    </source>
</evidence>